<protein>
    <recommendedName>
        <fullName evidence="2">B box-type domain-containing protein</fullName>
    </recommendedName>
</protein>
<dbReference type="Gene3D" id="3.30.160.60">
    <property type="entry name" value="Classic Zinc Finger"/>
    <property type="match status" value="1"/>
</dbReference>
<dbReference type="PROSITE" id="PS50119">
    <property type="entry name" value="ZF_BBOX"/>
    <property type="match status" value="1"/>
</dbReference>
<accession>A0AAN8JBK0</accession>
<dbReference type="GO" id="GO:0008270">
    <property type="term" value="F:zinc ion binding"/>
    <property type="evidence" value="ECO:0007669"/>
    <property type="project" value="UniProtKB-KW"/>
</dbReference>
<keyword evidence="1" id="KW-0862">Zinc</keyword>
<dbReference type="AlphaFoldDB" id="A0AAN8JBK0"/>
<reference evidence="3 4" key="1">
    <citation type="submission" date="2024-01" db="EMBL/GenBank/DDBJ databases">
        <title>The genome of the rayed Mediterranean limpet Patella caerulea (Linnaeus, 1758).</title>
        <authorList>
            <person name="Anh-Thu Weber A."/>
            <person name="Halstead-Nussloch G."/>
        </authorList>
    </citation>
    <scope>NUCLEOTIDE SEQUENCE [LARGE SCALE GENOMIC DNA]</scope>
    <source>
        <strain evidence="3">AATW-2023a</strain>
        <tissue evidence="3">Whole specimen</tissue>
    </source>
</reference>
<evidence type="ECO:0000256" key="1">
    <source>
        <dbReference type="PROSITE-ProRule" id="PRU00024"/>
    </source>
</evidence>
<comment type="caution">
    <text evidence="3">The sequence shown here is derived from an EMBL/GenBank/DDBJ whole genome shotgun (WGS) entry which is preliminary data.</text>
</comment>
<gene>
    <name evidence="3" type="ORF">SNE40_016258</name>
</gene>
<evidence type="ECO:0000313" key="4">
    <source>
        <dbReference type="Proteomes" id="UP001347796"/>
    </source>
</evidence>
<dbReference type="InterPro" id="IPR000315">
    <property type="entry name" value="Znf_B-box"/>
</dbReference>
<name>A0AAN8JBK0_PATCE</name>
<keyword evidence="1" id="KW-0479">Metal-binding</keyword>
<dbReference type="Pfam" id="PF00643">
    <property type="entry name" value="zf-B_box"/>
    <property type="match status" value="1"/>
</dbReference>
<feature type="domain" description="B box-type" evidence="2">
    <location>
        <begin position="1"/>
        <end position="32"/>
    </location>
</feature>
<keyword evidence="1" id="KW-0863">Zinc-finger</keyword>
<evidence type="ECO:0000259" key="2">
    <source>
        <dbReference type="PROSITE" id="PS50119"/>
    </source>
</evidence>
<proteinExistence type="predicted"/>
<organism evidence="3 4">
    <name type="scientific">Patella caerulea</name>
    <name type="common">Rayed Mediterranean limpet</name>
    <dbReference type="NCBI Taxonomy" id="87958"/>
    <lineage>
        <taxon>Eukaryota</taxon>
        <taxon>Metazoa</taxon>
        <taxon>Spiralia</taxon>
        <taxon>Lophotrochozoa</taxon>
        <taxon>Mollusca</taxon>
        <taxon>Gastropoda</taxon>
        <taxon>Patellogastropoda</taxon>
        <taxon>Patelloidea</taxon>
        <taxon>Patellidae</taxon>
        <taxon>Patella</taxon>
    </lineage>
</organism>
<dbReference type="Proteomes" id="UP001347796">
    <property type="component" value="Unassembled WGS sequence"/>
</dbReference>
<dbReference type="EMBL" id="JAZGQO010000011">
    <property type="protein sequence ID" value="KAK6172644.1"/>
    <property type="molecule type" value="Genomic_DNA"/>
</dbReference>
<keyword evidence="4" id="KW-1185">Reference proteome</keyword>
<evidence type="ECO:0000313" key="3">
    <source>
        <dbReference type="EMBL" id="KAK6172644.1"/>
    </source>
</evidence>
<sequence>MEEKRSYCKDCNSAICYTCFITEHPGHTLQNGEDVEPDLKMIREQLEERVRAEIARYQSMVESLKNDTLTLNQQYAVECEKVDQRIKVMCQIIKDAGKKIKMKIKDSNLEHKKVTIKKIKAVEQQTRQIMEIDKQIGERATRNQLEEMWKTTQNLIQDNSFTDLTVPDYFCPQFQDGVTDEVELSKQIGQIHNMGDSRCI</sequence>
<dbReference type="SUPFAM" id="SSF57845">
    <property type="entry name" value="B-box zinc-binding domain"/>
    <property type="match status" value="1"/>
</dbReference>